<protein>
    <submittedName>
        <fullName evidence="1">Uncharacterized protein</fullName>
    </submittedName>
</protein>
<proteinExistence type="predicted"/>
<accession>A0AA88QBI3</accession>
<name>A0AA88QBI3_9ASTE</name>
<organism evidence="1 2">
    <name type="scientific">Escallonia rubra</name>
    <dbReference type="NCBI Taxonomy" id="112253"/>
    <lineage>
        <taxon>Eukaryota</taxon>
        <taxon>Viridiplantae</taxon>
        <taxon>Streptophyta</taxon>
        <taxon>Embryophyta</taxon>
        <taxon>Tracheophyta</taxon>
        <taxon>Spermatophyta</taxon>
        <taxon>Magnoliopsida</taxon>
        <taxon>eudicotyledons</taxon>
        <taxon>Gunneridae</taxon>
        <taxon>Pentapetalae</taxon>
        <taxon>asterids</taxon>
        <taxon>campanulids</taxon>
        <taxon>Escalloniales</taxon>
        <taxon>Escalloniaceae</taxon>
        <taxon>Escallonia</taxon>
    </lineage>
</organism>
<comment type="caution">
    <text evidence="1">The sequence shown here is derived from an EMBL/GenBank/DDBJ whole genome shotgun (WGS) entry which is preliminary data.</text>
</comment>
<dbReference type="Proteomes" id="UP001187471">
    <property type="component" value="Unassembled WGS sequence"/>
</dbReference>
<dbReference type="EMBL" id="JAVXUO010003142">
    <property type="protein sequence ID" value="KAK2966243.1"/>
    <property type="molecule type" value="Genomic_DNA"/>
</dbReference>
<reference evidence="1" key="1">
    <citation type="submission" date="2022-12" db="EMBL/GenBank/DDBJ databases">
        <title>Draft genome assemblies for two species of Escallonia (Escalloniales).</title>
        <authorList>
            <person name="Chanderbali A."/>
            <person name="Dervinis C."/>
            <person name="Anghel I."/>
            <person name="Soltis D."/>
            <person name="Soltis P."/>
            <person name="Zapata F."/>
        </authorList>
    </citation>
    <scope>NUCLEOTIDE SEQUENCE</scope>
    <source>
        <strain evidence="1">UCBG92.1500</strain>
        <tissue evidence="1">Leaf</tissue>
    </source>
</reference>
<keyword evidence="2" id="KW-1185">Reference proteome</keyword>
<evidence type="ECO:0000313" key="2">
    <source>
        <dbReference type="Proteomes" id="UP001187471"/>
    </source>
</evidence>
<gene>
    <name evidence="1" type="ORF">RJ640_008226</name>
</gene>
<sequence length="93" mass="10303">MFQGGGEDPDVKAIEISGRVLNYTQQKPRDHQQGPMGQNFRRVKWVNNLSEWSAGNAVAFYGSHQNNLSGPDRQDALGVNQAWVAQVVESTFA</sequence>
<evidence type="ECO:0000313" key="1">
    <source>
        <dbReference type="EMBL" id="KAK2966243.1"/>
    </source>
</evidence>
<dbReference type="AlphaFoldDB" id="A0AA88QBI3"/>